<feature type="domain" description="Tryptophan synthase beta chain-like PALP" evidence="6">
    <location>
        <begin position="28"/>
        <end position="282"/>
    </location>
</feature>
<dbReference type="Gene3D" id="3.40.50.1100">
    <property type="match status" value="2"/>
</dbReference>
<dbReference type="PIRSF" id="PIRSF006278">
    <property type="entry name" value="ACCD_DCysDesulf"/>
    <property type="match status" value="1"/>
</dbReference>
<reference evidence="7 8" key="1">
    <citation type="submission" date="2016-10" db="EMBL/GenBank/DDBJ databases">
        <authorList>
            <person name="Varghese N."/>
            <person name="Submissions S."/>
        </authorList>
    </citation>
    <scope>NUCLEOTIDE SEQUENCE [LARGE SCALE GENOMIC DNA]</scope>
    <source>
        <strain evidence="7 8">DSM 25353</strain>
    </source>
</reference>
<dbReference type="Pfam" id="PF00291">
    <property type="entry name" value="PALP"/>
    <property type="match status" value="1"/>
</dbReference>
<name>A0A8X8IE58_9BACT</name>
<dbReference type="PANTHER" id="PTHR43780:SF2">
    <property type="entry name" value="1-AMINOCYCLOPROPANE-1-CARBOXYLATE DEAMINASE-RELATED"/>
    <property type="match status" value="1"/>
</dbReference>
<feature type="active site" description="Nucleophile" evidence="4">
    <location>
        <position position="67"/>
    </location>
</feature>
<evidence type="ECO:0000256" key="2">
    <source>
        <dbReference type="ARBA" id="ARBA00008639"/>
    </source>
</evidence>
<comment type="caution">
    <text evidence="7">The sequence shown here is derived from an EMBL/GenBank/DDBJ whole genome shotgun (WGS) entry which is preliminary data.</text>
</comment>
<feature type="modified residue" description="N6-(pyridoxal phosphate)lysine" evidence="5">
    <location>
        <position position="40"/>
    </location>
</feature>
<keyword evidence="3 5" id="KW-0663">Pyridoxal phosphate</keyword>
<gene>
    <name evidence="7" type="ORF">SAMN05444410_11253</name>
</gene>
<evidence type="ECO:0000313" key="7">
    <source>
        <dbReference type="EMBL" id="SDX27354.1"/>
    </source>
</evidence>
<protein>
    <submittedName>
        <fullName evidence="7">1-aminocyclopropane-1-carboxylate deaminase</fullName>
    </submittedName>
</protein>
<dbReference type="InterPro" id="IPR027278">
    <property type="entry name" value="ACCD_DCysDesulf"/>
</dbReference>
<comment type="similarity">
    <text evidence="2">Belongs to the ACC deaminase/D-cysteine desulfhydrase family.</text>
</comment>
<evidence type="ECO:0000313" key="8">
    <source>
        <dbReference type="Proteomes" id="UP000198711"/>
    </source>
</evidence>
<dbReference type="InterPro" id="IPR001926">
    <property type="entry name" value="TrpB-like_PALP"/>
</dbReference>
<accession>A0A8X8IE58</accession>
<dbReference type="EMBL" id="FNNO01000012">
    <property type="protein sequence ID" value="SDX27354.1"/>
    <property type="molecule type" value="Genomic_DNA"/>
</dbReference>
<dbReference type="AlphaFoldDB" id="A0A8X8IE58"/>
<evidence type="ECO:0000256" key="3">
    <source>
        <dbReference type="ARBA" id="ARBA00022898"/>
    </source>
</evidence>
<comment type="cofactor">
    <cofactor evidence="1">
        <name>pyridoxal 5'-phosphate</name>
        <dbReference type="ChEBI" id="CHEBI:597326"/>
    </cofactor>
</comment>
<sequence length="297" mass="32991">MRYNSQNINIQSLSSWINGDYTTVDVLRLDRIHPVISGNKWFKLKYYLEAAERTGKNTIASFGGAYSNHIAALAYAGREHELKTIGFIRGEAHSPLSHTLTAAQACGMELVFINRSDYRFKDAIIQTHADPGWYWIPEGGYGPEGARGASEILKLVDVSGYSHILCAVGTGTMMAGLVRTASANQEVIGISVMKGNEALQKAVDDLLDAGDQQKQHRILHDYHFGGYGKHPSNLVRFMQGLWENEQLPTDIVYTSKLLFAVKDCIEKKYFHKNSRLLVIHSGGLQGNNSLPPHTLPF</sequence>
<evidence type="ECO:0000256" key="5">
    <source>
        <dbReference type="PIRSR" id="PIRSR006278-2"/>
    </source>
</evidence>
<evidence type="ECO:0000256" key="4">
    <source>
        <dbReference type="PIRSR" id="PIRSR006278-1"/>
    </source>
</evidence>
<dbReference type="PANTHER" id="PTHR43780">
    <property type="entry name" value="1-AMINOCYCLOPROPANE-1-CARBOXYLATE DEAMINASE-RELATED"/>
    <property type="match status" value="1"/>
</dbReference>
<dbReference type="InterPro" id="IPR036052">
    <property type="entry name" value="TrpB-like_PALP_sf"/>
</dbReference>
<organism evidence="7 8">
    <name type="scientific">Hydrobacter penzbergensis</name>
    <dbReference type="NCBI Taxonomy" id="1235997"/>
    <lineage>
        <taxon>Bacteria</taxon>
        <taxon>Pseudomonadati</taxon>
        <taxon>Bacteroidota</taxon>
        <taxon>Chitinophagia</taxon>
        <taxon>Chitinophagales</taxon>
        <taxon>Chitinophagaceae</taxon>
        <taxon>Hydrobacter</taxon>
    </lineage>
</organism>
<dbReference type="Proteomes" id="UP000198711">
    <property type="component" value="Unassembled WGS sequence"/>
</dbReference>
<dbReference type="GO" id="GO:0019148">
    <property type="term" value="F:D-cysteine desulfhydrase activity"/>
    <property type="evidence" value="ECO:0007669"/>
    <property type="project" value="TreeGrafter"/>
</dbReference>
<evidence type="ECO:0000256" key="1">
    <source>
        <dbReference type="ARBA" id="ARBA00001933"/>
    </source>
</evidence>
<evidence type="ECO:0000259" key="6">
    <source>
        <dbReference type="Pfam" id="PF00291"/>
    </source>
</evidence>
<dbReference type="SUPFAM" id="SSF53686">
    <property type="entry name" value="Tryptophan synthase beta subunit-like PLP-dependent enzymes"/>
    <property type="match status" value="1"/>
</dbReference>
<keyword evidence="8" id="KW-1185">Reference proteome</keyword>
<proteinExistence type="inferred from homology"/>
<dbReference type="RefSeq" id="WP_092725157.1">
    <property type="nucleotide sequence ID" value="NZ_FNNO01000012.1"/>
</dbReference>